<evidence type="ECO:0000256" key="4">
    <source>
        <dbReference type="SAM" id="MobiDB-lite"/>
    </source>
</evidence>
<dbReference type="EMBL" id="CDMZ01000217">
    <property type="protein sequence ID" value="CEM09354.1"/>
    <property type="molecule type" value="Genomic_DNA"/>
</dbReference>
<dbReference type="VEuPathDB" id="CryptoDB:Cvel_15871"/>
<name>A0A0G4FAE7_9ALVE</name>
<feature type="compositionally biased region" description="Basic and acidic residues" evidence="4">
    <location>
        <begin position="161"/>
        <end position="184"/>
    </location>
</feature>
<proteinExistence type="inferred from homology"/>
<feature type="region of interest" description="Disordered" evidence="4">
    <location>
        <begin position="159"/>
        <end position="230"/>
    </location>
</feature>
<accession>A0A0G4FAE7</accession>
<evidence type="ECO:0008006" key="6">
    <source>
        <dbReference type="Google" id="ProtNLM"/>
    </source>
</evidence>
<sequence>MHGGRGGGRGRGRGRGFPANPTQLAAQEFAKDKQGPVREDPPLYPFNPTLSREPKPFSDYQDGEKLLVFARSLQNFWTSSVFRVTKEQDAATEIETWASRKAQTSNTKCNRLQEILAISDRSVFPEELLQESLARSREQMEALRKRKLEEMMGKKGAINYKDLEDREREAEKKRKEAGGEKALSDADLFASDDDDGEFGDGDYAFNHYDHLERDDDSDPGGDGGGDHDVY</sequence>
<comment type="subcellular location">
    <subcellularLocation>
        <location evidence="1">Nucleus</location>
    </subcellularLocation>
</comment>
<evidence type="ECO:0000313" key="5">
    <source>
        <dbReference type="EMBL" id="CEM09354.1"/>
    </source>
</evidence>
<dbReference type="PANTHER" id="PTHR15367">
    <property type="entry name" value="DNA-DIRECTED RNA POLYMERASE III"/>
    <property type="match status" value="1"/>
</dbReference>
<keyword evidence="3" id="KW-0539">Nucleus</keyword>
<reference evidence="5" key="1">
    <citation type="submission" date="2014-11" db="EMBL/GenBank/DDBJ databases">
        <authorList>
            <person name="Otto D Thomas"/>
            <person name="Naeem Raeece"/>
        </authorList>
    </citation>
    <scope>NUCLEOTIDE SEQUENCE</scope>
</reference>
<dbReference type="GO" id="GO:0006383">
    <property type="term" value="P:transcription by RNA polymerase III"/>
    <property type="evidence" value="ECO:0007669"/>
    <property type="project" value="InterPro"/>
</dbReference>
<evidence type="ECO:0000256" key="3">
    <source>
        <dbReference type="ARBA" id="ARBA00023242"/>
    </source>
</evidence>
<feature type="region of interest" description="Disordered" evidence="4">
    <location>
        <begin position="1"/>
        <end position="57"/>
    </location>
</feature>
<protein>
    <recommendedName>
        <fullName evidence="6">DNA-directed RNA polymerase III subunit</fullName>
    </recommendedName>
</protein>
<feature type="compositionally biased region" description="Basic and acidic residues" evidence="4">
    <location>
        <begin position="29"/>
        <end position="41"/>
    </location>
</feature>
<dbReference type="InterPro" id="IPR024661">
    <property type="entry name" value="RNA_pol_III_Rpc31"/>
</dbReference>
<evidence type="ECO:0000256" key="2">
    <source>
        <dbReference type="ARBA" id="ARBA00008352"/>
    </source>
</evidence>
<feature type="compositionally biased region" description="Acidic residues" evidence="4">
    <location>
        <begin position="190"/>
        <end position="200"/>
    </location>
</feature>
<organism evidence="5">
    <name type="scientific">Chromera velia CCMP2878</name>
    <dbReference type="NCBI Taxonomy" id="1169474"/>
    <lineage>
        <taxon>Eukaryota</taxon>
        <taxon>Sar</taxon>
        <taxon>Alveolata</taxon>
        <taxon>Colpodellida</taxon>
        <taxon>Chromeraceae</taxon>
        <taxon>Chromera</taxon>
    </lineage>
</organism>
<dbReference type="PANTHER" id="PTHR15367:SF2">
    <property type="entry name" value="DNA-DIRECTED RNA POLYMERASE III SUBUNIT"/>
    <property type="match status" value="1"/>
</dbReference>
<comment type="similarity">
    <text evidence="2">Belongs to the eukaryotic RPC7 RNA polymerase subunit family.</text>
</comment>
<gene>
    <name evidence="5" type="ORF">Cvel_15871</name>
</gene>
<dbReference type="GO" id="GO:0005666">
    <property type="term" value="C:RNA polymerase III complex"/>
    <property type="evidence" value="ECO:0007669"/>
    <property type="project" value="TreeGrafter"/>
</dbReference>
<evidence type="ECO:0000256" key="1">
    <source>
        <dbReference type="ARBA" id="ARBA00004123"/>
    </source>
</evidence>
<dbReference type="AlphaFoldDB" id="A0A0G4FAE7"/>